<dbReference type="Pfam" id="PF13449">
    <property type="entry name" value="Phytase-like"/>
    <property type="match status" value="1"/>
</dbReference>
<accession>A0AAW9SKG9</accession>
<dbReference type="InterPro" id="IPR014567">
    <property type="entry name" value="UCP031900"/>
</dbReference>
<evidence type="ECO:0000313" key="4">
    <source>
        <dbReference type="Proteomes" id="UP001428774"/>
    </source>
</evidence>
<dbReference type="InterPro" id="IPR027372">
    <property type="entry name" value="Phytase-like_dom"/>
</dbReference>
<sequence length="298" mass="32615">MFPRFTRRLAALFVSCLWLTASAAQITPAEYLGSYTWSAKTPGFGGFSGLEVSDGGRGFTAISDRGALVTGRFRREGGLIAGVDGAALTPLGNASGGALSVYFSDAEGLAIDGQGRIFISFEGAHRVWAYPSLSRADPLPVAPAFREIPNPNGGLEALAVDAEGRLYTMPERSGQLTRPFPVYRLEGDTWEQPFSIPRSDGFLVVGADFDDAGRLYVLERGFSGFGFRSRVRRFTLEGDRIARDDTLLSTHTLRHDNLEGLSVWRDAAGDIRLTMISDDNFQPIQRTEFVEYRVREGL</sequence>
<name>A0AAW9SKG9_9RHOB</name>
<dbReference type="AlphaFoldDB" id="A0AAW9SKG9"/>
<evidence type="ECO:0000313" key="3">
    <source>
        <dbReference type="EMBL" id="MEN9061348.1"/>
    </source>
</evidence>
<evidence type="ECO:0000259" key="2">
    <source>
        <dbReference type="Pfam" id="PF13449"/>
    </source>
</evidence>
<organism evidence="3 4">
    <name type="scientific">Ponticoccus litoralis</name>
    <dbReference type="NCBI Taxonomy" id="422297"/>
    <lineage>
        <taxon>Bacteria</taxon>
        <taxon>Pseudomonadati</taxon>
        <taxon>Pseudomonadota</taxon>
        <taxon>Alphaproteobacteria</taxon>
        <taxon>Rhodobacterales</taxon>
        <taxon>Roseobacteraceae</taxon>
        <taxon>Ponticoccus</taxon>
    </lineage>
</organism>
<dbReference type="EMBL" id="JBDNCH010000002">
    <property type="protein sequence ID" value="MEN9061348.1"/>
    <property type="molecule type" value="Genomic_DNA"/>
</dbReference>
<feature type="chain" id="PRO_5043409936" evidence="1">
    <location>
        <begin position="24"/>
        <end position="298"/>
    </location>
</feature>
<protein>
    <submittedName>
        <fullName evidence="3">Esterase-like activity of phytase family protein</fullName>
    </submittedName>
</protein>
<comment type="caution">
    <text evidence="3">The sequence shown here is derived from an EMBL/GenBank/DDBJ whole genome shotgun (WGS) entry which is preliminary data.</text>
</comment>
<keyword evidence="1" id="KW-0732">Signal</keyword>
<dbReference type="Gene3D" id="2.120.10.30">
    <property type="entry name" value="TolB, C-terminal domain"/>
    <property type="match status" value="1"/>
</dbReference>
<evidence type="ECO:0000256" key="1">
    <source>
        <dbReference type="SAM" id="SignalP"/>
    </source>
</evidence>
<feature type="signal peptide" evidence="1">
    <location>
        <begin position="1"/>
        <end position="23"/>
    </location>
</feature>
<gene>
    <name evidence="3" type="ORF">ABFB10_10135</name>
</gene>
<dbReference type="SUPFAM" id="SSF101898">
    <property type="entry name" value="NHL repeat"/>
    <property type="match status" value="1"/>
</dbReference>
<dbReference type="PIRSF" id="PIRSF031900">
    <property type="entry name" value="UCP031900"/>
    <property type="match status" value="1"/>
</dbReference>
<reference evidence="3 4" key="1">
    <citation type="submission" date="2024-05" db="EMBL/GenBank/DDBJ databases">
        <title>Genome sequence of Ponticoccus litoralis KCCM 90028.</title>
        <authorList>
            <person name="Kim J.M."/>
            <person name="Lee J.K."/>
            <person name="Choi B.J."/>
            <person name="Bayburt H."/>
            <person name="Baek J.H."/>
            <person name="Jeon C.O."/>
        </authorList>
    </citation>
    <scope>NUCLEOTIDE SEQUENCE [LARGE SCALE GENOMIC DNA]</scope>
    <source>
        <strain evidence="3 4">KCCM 90028</strain>
    </source>
</reference>
<keyword evidence="4" id="KW-1185">Reference proteome</keyword>
<dbReference type="RefSeq" id="WP_347166432.1">
    <property type="nucleotide sequence ID" value="NZ_JBDNCH010000002.1"/>
</dbReference>
<dbReference type="InterPro" id="IPR011042">
    <property type="entry name" value="6-blade_b-propeller_TolB-like"/>
</dbReference>
<proteinExistence type="predicted"/>
<dbReference type="Proteomes" id="UP001428774">
    <property type="component" value="Unassembled WGS sequence"/>
</dbReference>
<feature type="domain" description="Phytase-like" evidence="2">
    <location>
        <begin position="43"/>
        <end position="281"/>
    </location>
</feature>